<dbReference type="SMART" id="SM00091">
    <property type="entry name" value="PAS"/>
    <property type="match status" value="3"/>
</dbReference>
<dbReference type="STRING" id="656519.Halsa_0192"/>
<dbReference type="InterPro" id="IPR013655">
    <property type="entry name" value="PAS_fold_3"/>
</dbReference>
<dbReference type="PROSITE" id="PS51832">
    <property type="entry name" value="HD_GYP"/>
    <property type="match status" value="1"/>
</dbReference>
<reference evidence="6 7" key="2">
    <citation type="journal article" date="2011" name="J. Bacteriol.">
        <title>Complete Genome Sequence of the Haloalkaliphilic, Hydrogen Producing Halanaerobium hydrogenoformans.</title>
        <authorList>
            <person name="Brown S.D."/>
            <person name="Begemann M.B."/>
            <person name="Mormile M.R."/>
            <person name="Wall J.D."/>
            <person name="Han C.S."/>
            <person name="Goodwin L.A."/>
            <person name="Pitluck S."/>
            <person name="Land M.L."/>
            <person name="Hauser L.J."/>
            <person name="Elias D.A."/>
        </authorList>
    </citation>
    <scope>NUCLEOTIDE SEQUENCE [LARGE SCALE GENOMIC DNA]</scope>
    <source>
        <strain evidence="7">sapolanicus</strain>
    </source>
</reference>
<dbReference type="KEGG" id="has:Halsa_0192"/>
<dbReference type="InterPro" id="IPR037522">
    <property type="entry name" value="HD_GYP_dom"/>
</dbReference>
<dbReference type="Pfam" id="PF00990">
    <property type="entry name" value="GGDEF"/>
    <property type="match status" value="1"/>
</dbReference>
<name>E4RNZ1_HALHG</name>
<evidence type="ECO:0000259" key="5">
    <source>
        <dbReference type="PROSITE" id="PS51832"/>
    </source>
</evidence>
<dbReference type="CDD" id="cd01949">
    <property type="entry name" value="GGDEF"/>
    <property type="match status" value="1"/>
</dbReference>
<dbReference type="InterPro" id="IPR000160">
    <property type="entry name" value="GGDEF_dom"/>
</dbReference>
<dbReference type="InterPro" id="IPR035965">
    <property type="entry name" value="PAS-like_dom_sf"/>
</dbReference>
<feature type="domain" description="HD-GYP" evidence="5">
    <location>
        <begin position="681"/>
        <end position="867"/>
    </location>
</feature>
<dbReference type="NCBIfam" id="TIGR00229">
    <property type="entry name" value="sensory_box"/>
    <property type="match status" value="3"/>
</dbReference>
<feature type="domain" description="PAC" evidence="2">
    <location>
        <begin position="226"/>
        <end position="283"/>
    </location>
</feature>
<dbReference type="InterPro" id="IPR003607">
    <property type="entry name" value="HD/PDEase_dom"/>
</dbReference>
<sequence length="867" mass="100302">MYKLLNRKHYYQIIKRKEWQIVRNKRQTKIKEYEKVFGKFPAAVAHHKVIYDKNNKAVDYIFLKANKQFEEMTGLKITEIINKKVSQVLKGIKKSKFNWIEFYGQIALSGEEKSFEQYSEPLDRWYEVTVFSHKKGYFTTIFYEISERKRKEKALEDKQEKLELLLDTIDTQVWYLKDEVTYGRLNQAHADFMGVEKEVLKNQKLSNFLTPAEVESCRKSNQKVFKEKEKLITEEWVYSGQKEKRLLSITKNPRLNEAGEVEYVVCSADDITDNRRKDQKLSHALSFSKMGFWEYDIATTALKWSPECEQIFGLKPGEFEGRFEDFLKRVAPEDRVYVRRMNSPIIDMKKGIPLEYEHRIIKKNGEKCWVKESANLNDDNKIIGLVINITEQKNIEAELKTNREKLEHLISETTAVIYSYQVIANSHKILYINKNVKNVLGFSADEFIDNEEFHLNCVHPDDREIVKAKMMNVKKTDSSVDEYRFKDKEGKYHWLYDQQKVSRRENGVITVVGSWWDVTEQRREQKEEVSNLLDKDNLTGLYNRRYFKNIMTNFDLKNSLPTSMIIADINGLKIVNDSYGFEKGDQLLKQTANILEDIIREKDLLARWGGDEFIILLPGCNMAQALNIISSLKSHFAESKKLDLPISISFGAATAEKKSDQLSEVLKVAEKNMDQNKLLESSSAKSKIVENILSTLGAKSNETKEHALRMSKLAGELGKRVGLSNYDLNRLSLLARLHDIGKTTISEAILTKPGRLSNEEWQIMQGHPQKGFEIASASAEFAVIAEEILSHHEHWDGNGYPRGLKGKEIPLLARIISIIDAYDVITNDRPYTSAQPPEKALAEIKRCAGSQFDPHLAQEFLQMMEGK</sequence>
<evidence type="ECO:0000259" key="1">
    <source>
        <dbReference type="PROSITE" id="PS50112"/>
    </source>
</evidence>
<dbReference type="CDD" id="cd00130">
    <property type="entry name" value="PAS"/>
    <property type="match status" value="2"/>
</dbReference>
<feature type="domain" description="PAC" evidence="2">
    <location>
        <begin position="479"/>
        <end position="530"/>
    </location>
</feature>
<dbReference type="SUPFAM" id="SSF55073">
    <property type="entry name" value="Nucleotide cyclase"/>
    <property type="match status" value="1"/>
</dbReference>
<gene>
    <name evidence="6" type="ordered locus">Halsa_0192</name>
</gene>
<dbReference type="PANTHER" id="PTHR45228:SF1">
    <property type="entry name" value="CYCLIC DI-GMP PHOSPHODIESTERASE TM_0186"/>
    <property type="match status" value="1"/>
</dbReference>
<reference evidence="6 7" key="1">
    <citation type="submission" date="2010-11" db="EMBL/GenBank/DDBJ databases">
        <title>Complete sequence of Halanaerobium sp. sapolanicus.</title>
        <authorList>
            <consortium name="US DOE Joint Genome Institute"/>
            <person name="Lucas S."/>
            <person name="Copeland A."/>
            <person name="Lapidus A."/>
            <person name="Cheng J.-F."/>
            <person name="Bruce D."/>
            <person name="Goodwin L."/>
            <person name="Pitluck S."/>
            <person name="Davenport K."/>
            <person name="Detter J.C."/>
            <person name="Han C."/>
            <person name="Tapia R."/>
            <person name="Land M."/>
            <person name="Hauser L."/>
            <person name="Jeffries C."/>
            <person name="Kyrpides N."/>
            <person name="Ivanova N."/>
            <person name="Mikhailova N."/>
            <person name="Begemann M.B."/>
            <person name="Mormile M.R."/>
            <person name="Wall J.D."/>
            <person name="Elias D.A."/>
            <person name="Woyke T."/>
        </authorList>
    </citation>
    <scope>NUCLEOTIDE SEQUENCE [LARGE SCALE GENOMIC DNA]</scope>
    <source>
        <strain evidence="7">sapolanicus</strain>
    </source>
</reference>
<dbReference type="SUPFAM" id="SSF55785">
    <property type="entry name" value="PYP-like sensor domain (PAS domain)"/>
    <property type="match status" value="4"/>
</dbReference>
<dbReference type="PROSITE" id="PS51831">
    <property type="entry name" value="HD"/>
    <property type="match status" value="1"/>
</dbReference>
<evidence type="ECO:0000259" key="2">
    <source>
        <dbReference type="PROSITE" id="PS50113"/>
    </source>
</evidence>
<dbReference type="Gene3D" id="1.10.3210.10">
    <property type="entry name" value="Hypothetical protein af1432"/>
    <property type="match status" value="1"/>
</dbReference>
<dbReference type="SMART" id="SM00471">
    <property type="entry name" value="HDc"/>
    <property type="match status" value="1"/>
</dbReference>
<dbReference type="NCBIfam" id="TIGR00254">
    <property type="entry name" value="GGDEF"/>
    <property type="match status" value="1"/>
</dbReference>
<dbReference type="eggNOG" id="COG3437">
    <property type="taxonomic scope" value="Bacteria"/>
</dbReference>
<proteinExistence type="predicted"/>
<dbReference type="EMBL" id="CP002304">
    <property type="protein sequence ID" value="ADQ13681.1"/>
    <property type="molecule type" value="Genomic_DNA"/>
</dbReference>
<evidence type="ECO:0000259" key="4">
    <source>
        <dbReference type="PROSITE" id="PS51831"/>
    </source>
</evidence>
<evidence type="ECO:0000259" key="3">
    <source>
        <dbReference type="PROSITE" id="PS50887"/>
    </source>
</evidence>
<dbReference type="Pfam" id="PF08448">
    <property type="entry name" value="PAS_4"/>
    <property type="match status" value="1"/>
</dbReference>
<dbReference type="Pfam" id="PF13487">
    <property type="entry name" value="HD_5"/>
    <property type="match status" value="1"/>
</dbReference>
<dbReference type="AlphaFoldDB" id="E4RNZ1"/>
<evidence type="ECO:0000313" key="6">
    <source>
        <dbReference type="EMBL" id="ADQ13681.1"/>
    </source>
</evidence>
<dbReference type="SUPFAM" id="SSF109604">
    <property type="entry name" value="HD-domain/PDEase-like"/>
    <property type="match status" value="1"/>
</dbReference>
<feature type="domain" description="HD" evidence="4">
    <location>
        <begin position="703"/>
        <end position="825"/>
    </location>
</feature>
<dbReference type="Pfam" id="PF08447">
    <property type="entry name" value="PAS_3"/>
    <property type="match status" value="2"/>
</dbReference>
<dbReference type="SMART" id="SM00267">
    <property type="entry name" value="GGDEF"/>
    <property type="match status" value="1"/>
</dbReference>
<dbReference type="eggNOG" id="COG2199">
    <property type="taxonomic scope" value="Bacteria"/>
</dbReference>
<dbReference type="InterPro" id="IPR006674">
    <property type="entry name" value="HD_domain"/>
</dbReference>
<dbReference type="Pfam" id="PF13426">
    <property type="entry name" value="PAS_9"/>
    <property type="match status" value="1"/>
</dbReference>
<feature type="domain" description="PAS" evidence="1">
    <location>
        <begin position="277"/>
        <end position="349"/>
    </location>
</feature>
<dbReference type="RefSeq" id="WP_013404787.1">
    <property type="nucleotide sequence ID" value="NC_014654.1"/>
</dbReference>
<evidence type="ECO:0000313" key="7">
    <source>
        <dbReference type="Proteomes" id="UP000007434"/>
    </source>
</evidence>
<dbReference type="InterPro" id="IPR013656">
    <property type="entry name" value="PAS_4"/>
</dbReference>
<dbReference type="InterPro" id="IPR043128">
    <property type="entry name" value="Rev_trsase/Diguanyl_cyclase"/>
</dbReference>
<dbReference type="InterPro" id="IPR000014">
    <property type="entry name" value="PAS"/>
</dbReference>
<feature type="domain" description="GGDEF" evidence="3">
    <location>
        <begin position="560"/>
        <end position="691"/>
    </location>
</feature>
<dbReference type="InterPro" id="IPR029787">
    <property type="entry name" value="Nucleotide_cyclase"/>
</dbReference>
<dbReference type="PROSITE" id="PS50112">
    <property type="entry name" value="PAS"/>
    <property type="match status" value="2"/>
</dbReference>
<dbReference type="Gene3D" id="3.30.70.270">
    <property type="match status" value="1"/>
</dbReference>
<organism evidence="6 7">
    <name type="scientific">Halanaerobium hydrogeniformans</name>
    <name type="common">Halanaerobium sp. (strain sapolanicus)</name>
    <dbReference type="NCBI Taxonomy" id="656519"/>
    <lineage>
        <taxon>Bacteria</taxon>
        <taxon>Bacillati</taxon>
        <taxon>Bacillota</taxon>
        <taxon>Clostridia</taxon>
        <taxon>Halanaerobiales</taxon>
        <taxon>Halanaerobiaceae</taxon>
        <taxon>Halanaerobium</taxon>
    </lineage>
</organism>
<dbReference type="Proteomes" id="UP000007434">
    <property type="component" value="Chromosome"/>
</dbReference>
<dbReference type="PANTHER" id="PTHR45228">
    <property type="entry name" value="CYCLIC DI-GMP PHOSPHODIESTERASE TM_0186-RELATED"/>
    <property type="match status" value="1"/>
</dbReference>
<dbReference type="PROSITE" id="PS50113">
    <property type="entry name" value="PAC"/>
    <property type="match status" value="2"/>
</dbReference>
<dbReference type="CDD" id="cd00077">
    <property type="entry name" value="HDc"/>
    <property type="match status" value="1"/>
</dbReference>
<dbReference type="InterPro" id="IPR001610">
    <property type="entry name" value="PAC"/>
</dbReference>
<dbReference type="PROSITE" id="PS50887">
    <property type="entry name" value="GGDEF"/>
    <property type="match status" value="1"/>
</dbReference>
<dbReference type="InterPro" id="IPR000700">
    <property type="entry name" value="PAS-assoc_C"/>
</dbReference>
<keyword evidence="7" id="KW-1185">Reference proteome</keyword>
<dbReference type="InterPro" id="IPR052020">
    <property type="entry name" value="Cyclic_di-GMP/3'3'-cGAMP_PDE"/>
</dbReference>
<dbReference type="eggNOG" id="COG2202">
    <property type="taxonomic scope" value="Bacteria"/>
</dbReference>
<feature type="domain" description="PAS" evidence="1">
    <location>
        <begin position="402"/>
        <end position="477"/>
    </location>
</feature>
<accession>E4RNZ1</accession>
<dbReference type="SMART" id="SM00086">
    <property type="entry name" value="PAC"/>
    <property type="match status" value="3"/>
</dbReference>
<protein>
    <submittedName>
        <fullName evidence="6">Diguanylate cyclase and metal dependent phosphohydrolase</fullName>
    </submittedName>
</protein>
<dbReference type="Gene3D" id="3.30.450.20">
    <property type="entry name" value="PAS domain"/>
    <property type="match status" value="4"/>
</dbReference>
<dbReference type="OrthoDB" id="9798833at2"/>
<dbReference type="HOGENOM" id="CLU_000445_92_5_9"/>